<proteinExistence type="predicted"/>
<evidence type="ECO:0000259" key="2">
    <source>
        <dbReference type="PROSITE" id="PS51750"/>
    </source>
</evidence>
<feature type="domain" description="Bro-N" evidence="2">
    <location>
        <begin position="28"/>
        <end position="139"/>
    </location>
</feature>
<dbReference type="SMART" id="SM01040">
    <property type="entry name" value="Bro-N"/>
    <property type="match status" value="1"/>
</dbReference>
<accession>A0A5T8BD58</accession>
<feature type="region of interest" description="Disordered" evidence="1">
    <location>
        <begin position="1"/>
        <end position="22"/>
    </location>
</feature>
<reference evidence="3" key="1">
    <citation type="submission" date="2018-07" db="EMBL/GenBank/DDBJ databases">
        <authorList>
            <consortium name="PulseNet: The National Subtyping Network for Foodborne Disease Surveillance"/>
            <person name="Tarr C.L."/>
            <person name="Trees E."/>
            <person name="Katz L.S."/>
            <person name="Carleton-Romer H.A."/>
            <person name="Stroika S."/>
            <person name="Kucerova Z."/>
            <person name="Roache K.F."/>
            <person name="Sabol A.L."/>
            <person name="Besser J."/>
            <person name="Gerner-Smidt P."/>
        </authorList>
    </citation>
    <scope>NUCLEOTIDE SEQUENCE</scope>
    <source>
        <strain evidence="3">PNUSAS044948</strain>
    </source>
</reference>
<dbReference type="PROSITE" id="PS51750">
    <property type="entry name" value="BRO_N"/>
    <property type="match status" value="1"/>
</dbReference>
<comment type="caution">
    <text evidence="3">The sequence shown here is derived from an EMBL/GenBank/DDBJ whole genome shotgun (WGS) entry which is preliminary data.</text>
</comment>
<dbReference type="PANTHER" id="PTHR36180:SF2">
    <property type="entry name" value="BRO FAMILY PROTEIN"/>
    <property type="match status" value="1"/>
</dbReference>
<evidence type="ECO:0000313" key="3">
    <source>
        <dbReference type="EMBL" id="EBN4401870.1"/>
    </source>
</evidence>
<evidence type="ECO:0000256" key="1">
    <source>
        <dbReference type="SAM" id="MobiDB-lite"/>
    </source>
</evidence>
<sequence>MKKKNSGFTASGQTRPESGQKSVFTADNSDISIIRFEGVKVRIVKMNGEPWFVAVDVCRALEIDNPTKAVKALDVDENTLTSIQGIHSGRGNPVVNAVSESGFYKLIARSRKATTSGTFAHRFSNWVFREVIPSVRKTGSYGVPFAFLNDYSRRKDLYTKKASKRGYDLQACKDEKSRLIAEEDELWRKYQPELPEVRS</sequence>
<organism evidence="3">
    <name type="scientific">Salmonella enterica</name>
    <name type="common">Salmonella choleraesuis</name>
    <dbReference type="NCBI Taxonomy" id="28901"/>
    <lineage>
        <taxon>Bacteria</taxon>
        <taxon>Pseudomonadati</taxon>
        <taxon>Pseudomonadota</taxon>
        <taxon>Gammaproteobacteria</taxon>
        <taxon>Enterobacterales</taxon>
        <taxon>Enterobacteriaceae</taxon>
        <taxon>Salmonella</taxon>
    </lineage>
</organism>
<dbReference type="EMBL" id="AAGFSO010000012">
    <property type="protein sequence ID" value="EBN4401870.1"/>
    <property type="molecule type" value="Genomic_DNA"/>
</dbReference>
<gene>
    <name evidence="3" type="ORF">DSA09_17560</name>
</gene>
<dbReference type="Pfam" id="PF02498">
    <property type="entry name" value="Bro-N"/>
    <property type="match status" value="1"/>
</dbReference>
<dbReference type="InterPro" id="IPR003497">
    <property type="entry name" value="BRO_N_domain"/>
</dbReference>
<dbReference type="AlphaFoldDB" id="A0A5T8BD58"/>
<name>A0A5T8BD58_SALER</name>
<protein>
    <submittedName>
        <fullName evidence="3">Antirepressor protein</fullName>
    </submittedName>
</protein>
<dbReference type="PANTHER" id="PTHR36180">
    <property type="entry name" value="DNA-BINDING PROTEIN-RELATED-RELATED"/>
    <property type="match status" value="1"/>
</dbReference>